<comment type="caution">
    <text evidence="1">The sequence shown here is derived from an EMBL/GenBank/DDBJ whole genome shotgun (WGS) entry which is preliminary data.</text>
</comment>
<evidence type="ECO:0000313" key="2">
    <source>
        <dbReference type="Proteomes" id="UP000315295"/>
    </source>
</evidence>
<reference evidence="1 2" key="1">
    <citation type="journal article" date="2019" name="G3 (Bethesda)">
        <title>Sequencing of a Wild Apple (Malus baccata) Genome Unravels the Differences Between Cultivated and Wild Apple Species Regarding Disease Resistance and Cold Tolerance.</title>
        <authorList>
            <person name="Chen X."/>
        </authorList>
    </citation>
    <scope>NUCLEOTIDE SEQUENCE [LARGE SCALE GENOMIC DNA]</scope>
    <source>
        <strain evidence="2">cv. Shandingzi</strain>
        <tissue evidence="1">Leaves</tissue>
    </source>
</reference>
<dbReference type="AlphaFoldDB" id="A0A540L6X1"/>
<name>A0A540L6X1_MALBA</name>
<proteinExistence type="predicted"/>
<sequence>MFRSSKEAQHEAAKVAVEHFSSLGESDLSNILLQLWVEKEDLVSPLYKSKINLQP</sequence>
<organism evidence="1 2">
    <name type="scientific">Malus baccata</name>
    <name type="common">Siberian crab apple</name>
    <name type="synonym">Pyrus baccata</name>
    <dbReference type="NCBI Taxonomy" id="106549"/>
    <lineage>
        <taxon>Eukaryota</taxon>
        <taxon>Viridiplantae</taxon>
        <taxon>Streptophyta</taxon>
        <taxon>Embryophyta</taxon>
        <taxon>Tracheophyta</taxon>
        <taxon>Spermatophyta</taxon>
        <taxon>Magnoliopsida</taxon>
        <taxon>eudicotyledons</taxon>
        <taxon>Gunneridae</taxon>
        <taxon>Pentapetalae</taxon>
        <taxon>rosids</taxon>
        <taxon>fabids</taxon>
        <taxon>Rosales</taxon>
        <taxon>Rosaceae</taxon>
        <taxon>Amygdaloideae</taxon>
        <taxon>Maleae</taxon>
        <taxon>Malus</taxon>
    </lineage>
</organism>
<accession>A0A540L6X1</accession>
<gene>
    <name evidence="1" type="ORF">C1H46_032367</name>
</gene>
<protein>
    <submittedName>
        <fullName evidence="1">Uncharacterized protein</fullName>
    </submittedName>
</protein>
<evidence type="ECO:0000313" key="1">
    <source>
        <dbReference type="EMBL" id="TQD82089.1"/>
    </source>
</evidence>
<dbReference type="EMBL" id="VIEB01000738">
    <property type="protein sequence ID" value="TQD82089.1"/>
    <property type="molecule type" value="Genomic_DNA"/>
</dbReference>
<dbReference type="Proteomes" id="UP000315295">
    <property type="component" value="Unassembled WGS sequence"/>
</dbReference>
<keyword evidence="2" id="KW-1185">Reference proteome</keyword>